<evidence type="ECO:0000256" key="7">
    <source>
        <dbReference type="HAMAP-Rule" id="MF_00009"/>
    </source>
</evidence>
<evidence type="ECO:0000256" key="2">
    <source>
        <dbReference type="ARBA" id="ARBA00022722"/>
    </source>
</evidence>
<organism evidence="8 9">
    <name type="scientific">Desulfosarcina widdelii</name>
    <dbReference type="NCBI Taxonomy" id="947919"/>
    <lineage>
        <taxon>Bacteria</taxon>
        <taxon>Pseudomonadati</taxon>
        <taxon>Thermodesulfobacteriota</taxon>
        <taxon>Desulfobacteria</taxon>
        <taxon>Desulfobacterales</taxon>
        <taxon>Desulfosarcinaceae</taxon>
        <taxon>Desulfosarcina</taxon>
    </lineage>
</organism>
<dbReference type="EC" id="3.1.-.-" evidence="7"/>
<dbReference type="PROSITE" id="PS01306">
    <property type="entry name" value="UPF0054"/>
    <property type="match status" value="1"/>
</dbReference>
<evidence type="ECO:0000256" key="3">
    <source>
        <dbReference type="ARBA" id="ARBA00022723"/>
    </source>
</evidence>
<dbReference type="GO" id="GO:0004222">
    <property type="term" value="F:metalloendopeptidase activity"/>
    <property type="evidence" value="ECO:0007669"/>
    <property type="project" value="InterPro"/>
</dbReference>
<dbReference type="HAMAP" id="MF_00009">
    <property type="entry name" value="Endoribonucl_YbeY"/>
    <property type="match status" value="1"/>
</dbReference>
<evidence type="ECO:0000313" key="8">
    <source>
        <dbReference type="EMBL" id="BBO74131.1"/>
    </source>
</evidence>
<dbReference type="GO" id="GO:0008270">
    <property type="term" value="F:zinc ion binding"/>
    <property type="evidence" value="ECO:0007669"/>
    <property type="project" value="UniProtKB-UniRule"/>
</dbReference>
<comment type="subcellular location">
    <subcellularLocation>
        <location evidence="7">Cytoplasm</location>
    </subcellularLocation>
</comment>
<name>A0A5K7Z3J9_9BACT</name>
<keyword evidence="3 7" id="KW-0479">Metal-binding</keyword>
<keyword evidence="7" id="KW-0690">Ribosome biogenesis</keyword>
<evidence type="ECO:0000256" key="1">
    <source>
        <dbReference type="ARBA" id="ARBA00010875"/>
    </source>
</evidence>
<reference evidence="8 9" key="1">
    <citation type="submission" date="2019-11" db="EMBL/GenBank/DDBJ databases">
        <title>Comparative genomics of hydrocarbon-degrading Desulfosarcina strains.</title>
        <authorList>
            <person name="Watanabe M."/>
            <person name="Kojima H."/>
            <person name="Fukui M."/>
        </authorList>
    </citation>
    <scope>NUCLEOTIDE SEQUENCE [LARGE SCALE GENOMIC DNA]</scope>
    <source>
        <strain evidence="8 9">PP31</strain>
    </source>
</reference>
<dbReference type="KEGG" id="dwd:DSCW_15480"/>
<feature type="binding site" evidence="7">
    <location>
        <position position="112"/>
    </location>
    <ligand>
        <name>Zn(2+)</name>
        <dbReference type="ChEBI" id="CHEBI:29105"/>
        <note>catalytic</note>
    </ligand>
</feature>
<keyword evidence="7" id="KW-0698">rRNA processing</keyword>
<evidence type="ECO:0000256" key="5">
    <source>
        <dbReference type="ARBA" id="ARBA00022801"/>
    </source>
</evidence>
<dbReference type="InterPro" id="IPR023091">
    <property type="entry name" value="MetalPrtase_cat_dom_sf_prd"/>
</dbReference>
<evidence type="ECO:0000313" key="9">
    <source>
        <dbReference type="Proteomes" id="UP000427769"/>
    </source>
</evidence>
<protein>
    <recommendedName>
        <fullName evidence="7">Endoribonuclease YbeY</fullName>
        <ecNumber evidence="7">3.1.-.-</ecNumber>
    </recommendedName>
</protein>
<keyword evidence="5 7" id="KW-0378">Hydrolase</keyword>
<gene>
    <name evidence="7 8" type="primary">ybeY</name>
    <name evidence="8" type="ORF">DSCW_15480</name>
</gene>
<proteinExistence type="inferred from homology"/>
<dbReference type="GO" id="GO:0006364">
    <property type="term" value="P:rRNA processing"/>
    <property type="evidence" value="ECO:0007669"/>
    <property type="project" value="UniProtKB-UniRule"/>
</dbReference>
<evidence type="ECO:0000256" key="6">
    <source>
        <dbReference type="ARBA" id="ARBA00022833"/>
    </source>
</evidence>
<keyword evidence="9" id="KW-1185">Reference proteome</keyword>
<dbReference type="PANTHER" id="PTHR46986:SF1">
    <property type="entry name" value="ENDORIBONUCLEASE YBEY, CHLOROPLASTIC"/>
    <property type="match status" value="1"/>
</dbReference>
<dbReference type="EMBL" id="AP021875">
    <property type="protein sequence ID" value="BBO74131.1"/>
    <property type="molecule type" value="Genomic_DNA"/>
</dbReference>
<keyword evidence="6 7" id="KW-0862">Zinc</keyword>
<dbReference type="InterPro" id="IPR002036">
    <property type="entry name" value="YbeY"/>
</dbReference>
<dbReference type="Gene3D" id="3.40.390.30">
    <property type="entry name" value="Metalloproteases ('zincins'), catalytic domain"/>
    <property type="match status" value="1"/>
</dbReference>
<feature type="binding site" evidence="7">
    <location>
        <position position="122"/>
    </location>
    <ligand>
        <name>Zn(2+)</name>
        <dbReference type="ChEBI" id="CHEBI:29105"/>
        <note>catalytic</note>
    </ligand>
</feature>
<keyword evidence="4 7" id="KW-0255">Endonuclease</keyword>
<keyword evidence="7" id="KW-0963">Cytoplasm</keyword>
<dbReference type="Pfam" id="PF02130">
    <property type="entry name" value="YbeY"/>
    <property type="match status" value="1"/>
</dbReference>
<dbReference type="AlphaFoldDB" id="A0A5K7Z3J9"/>
<dbReference type="GO" id="GO:0004521">
    <property type="term" value="F:RNA endonuclease activity"/>
    <property type="evidence" value="ECO:0007669"/>
    <property type="project" value="UniProtKB-UniRule"/>
</dbReference>
<dbReference type="NCBIfam" id="TIGR00043">
    <property type="entry name" value="rRNA maturation RNase YbeY"/>
    <property type="match status" value="1"/>
</dbReference>
<dbReference type="GO" id="GO:0005737">
    <property type="term" value="C:cytoplasm"/>
    <property type="evidence" value="ECO:0007669"/>
    <property type="project" value="UniProtKB-SubCell"/>
</dbReference>
<comment type="similarity">
    <text evidence="1 7">Belongs to the endoribonuclease YbeY family.</text>
</comment>
<sequence length="147" mass="16290">MQILIEDRQGRHRLAKEDIRTTARRVLSALGCPDAQLSVLIVSDEQIAELNQTYLNHEGPTNVISFPMQEGPFADITPDLLGDVVISADTAHREAGEAGMETMERFNELLIHGILHLVGYDHVNSEKEAAAMEQKSGELMKLIGKEE</sequence>
<comment type="function">
    <text evidence="7">Single strand-specific metallo-endoribonuclease involved in late-stage 70S ribosome quality control and in maturation of the 3' terminus of the 16S rRNA.</text>
</comment>
<dbReference type="InterPro" id="IPR020549">
    <property type="entry name" value="YbeY_CS"/>
</dbReference>
<evidence type="ECO:0000256" key="4">
    <source>
        <dbReference type="ARBA" id="ARBA00022759"/>
    </source>
</evidence>
<feature type="binding site" evidence="7">
    <location>
        <position position="116"/>
    </location>
    <ligand>
        <name>Zn(2+)</name>
        <dbReference type="ChEBI" id="CHEBI:29105"/>
        <note>catalytic</note>
    </ligand>
</feature>
<dbReference type="Proteomes" id="UP000427769">
    <property type="component" value="Chromosome"/>
</dbReference>
<comment type="cofactor">
    <cofactor evidence="7">
        <name>Zn(2+)</name>
        <dbReference type="ChEBI" id="CHEBI:29105"/>
    </cofactor>
    <text evidence="7">Binds 1 zinc ion.</text>
</comment>
<keyword evidence="2 7" id="KW-0540">Nuclease</keyword>
<dbReference type="OrthoDB" id="9807740at2"/>
<dbReference type="PANTHER" id="PTHR46986">
    <property type="entry name" value="ENDORIBONUCLEASE YBEY, CHLOROPLASTIC"/>
    <property type="match status" value="1"/>
</dbReference>
<accession>A0A5K7Z3J9</accession>
<dbReference type="SUPFAM" id="SSF55486">
    <property type="entry name" value="Metalloproteases ('zincins'), catalytic domain"/>
    <property type="match status" value="1"/>
</dbReference>